<keyword evidence="3" id="KW-0547">Nucleotide-binding</keyword>
<protein>
    <submittedName>
        <fullName evidence="3">ATP-dependent Clp protease ATP-binding subunit ClpA</fullName>
    </submittedName>
</protein>
<dbReference type="EMBL" id="JACHGN010000007">
    <property type="protein sequence ID" value="MBB5133985.1"/>
    <property type="molecule type" value="Genomic_DNA"/>
</dbReference>
<name>A0A840PD73_9ACTN</name>
<dbReference type="PROSITE" id="PS51903">
    <property type="entry name" value="CLP_R"/>
    <property type="match status" value="1"/>
</dbReference>
<evidence type="ECO:0000259" key="2">
    <source>
        <dbReference type="PROSITE" id="PS51903"/>
    </source>
</evidence>
<dbReference type="GO" id="GO:0005524">
    <property type="term" value="F:ATP binding"/>
    <property type="evidence" value="ECO:0007669"/>
    <property type="project" value="UniProtKB-KW"/>
</dbReference>
<dbReference type="SUPFAM" id="SSF81923">
    <property type="entry name" value="Double Clp-N motif"/>
    <property type="match status" value="2"/>
</dbReference>
<dbReference type="Proteomes" id="UP000578449">
    <property type="component" value="Unassembled WGS sequence"/>
</dbReference>
<dbReference type="PANTHER" id="PTHR47016">
    <property type="entry name" value="ATP-DEPENDENT CLP PROTEASE ATP-BINDING SUBUNIT CLPT1, CHLOROPLASTIC"/>
    <property type="match status" value="1"/>
</dbReference>
<keyword evidence="3" id="KW-0378">Hydrolase</keyword>
<evidence type="ECO:0000313" key="3">
    <source>
        <dbReference type="EMBL" id="MBB5133985.1"/>
    </source>
</evidence>
<dbReference type="PANTHER" id="PTHR47016:SF5">
    <property type="entry name" value="CLP DOMAIN SUPERFAMILY PROTEIN"/>
    <property type="match status" value="1"/>
</dbReference>
<proteinExistence type="predicted"/>
<keyword evidence="1" id="KW-0677">Repeat</keyword>
<keyword evidence="3" id="KW-0645">Protease</keyword>
<organism evidence="3 4">
    <name type="scientific">Thermocatellispora tengchongensis</name>
    <dbReference type="NCBI Taxonomy" id="1073253"/>
    <lineage>
        <taxon>Bacteria</taxon>
        <taxon>Bacillati</taxon>
        <taxon>Actinomycetota</taxon>
        <taxon>Actinomycetes</taxon>
        <taxon>Streptosporangiales</taxon>
        <taxon>Streptosporangiaceae</taxon>
        <taxon>Thermocatellispora</taxon>
    </lineage>
</organism>
<dbReference type="InterPro" id="IPR004176">
    <property type="entry name" value="Clp_R_N"/>
</dbReference>
<keyword evidence="4" id="KW-1185">Reference proteome</keyword>
<dbReference type="InterPro" id="IPR044217">
    <property type="entry name" value="CLPT1/2"/>
</dbReference>
<dbReference type="InterPro" id="IPR036628">
    <property type="entry name" value="Clp_N_dom_sf"/>
</dbReference>
<accession>A0A840PD73</accession>
<comment type="caution">
    <text evidence="3">The sequence shown here is derived from an EMBL/GenBank/DDBJ whole genome shotgun (WGS) entry which is preliminary data.</text>
</comment>
<dbReference type="Pfam" id="PF02861">
    <property type="entry name" value="Clp_N"/>
    <property type="match status" value="2"/>
</dbReference>
<keyword evidence="3" id="KW-0067">ATP-binding</keyword>
<dbReference type="AlphaFoldDB" id="A0A840PD73"/>
<dbReference type="GO" id="GO:0008233">
    <property type="term" value="F:peptidase activity"/>
    <property type="evidence" value="ECO:0007669"/>
    <property type="project" value="UniProtKB-KW"/>
</dbReference>
<reference evidence="3 4" key="1">
    <citation type="submission" date="2020-08" db="EMBL/GenBank/DDBJ databases">
        <title>Genomic Encyclopedia of Type Strains, Phase IV (KMG-IV): sequencing the most valuable type-strain genomes for metagenomic binning, comparative biology and taxonomic classification.</title>
        <authorList>
            <person name="Goeker M."/>
        </authorList>
    </citation>
    <scope>NUCLEOTIDE SEQUENCE [LARGE SCALE GENOMIC DNA]</scope>
    <source>
        <strain evidence="3 4">DSM 45615</strain>
    </source>
</reference>
<feature type="domain" description="Clp R" evidence="2">
    <location>
        <begin position="2"/>
        <end position="180"/>
    </location>
</feature>
<dbReference type="GO" id="GO:0006508">
    <property type="term" value="P:proteolysis"/>
    <property type="evidence" value="ECO:0007669"/>
    <property type="project" value="UniProtKB-KW"/>
</dbReference>
<gene>
    <name evidence="3" type="ORF">HNP84_003711</name>
</gene>
<sequence>MFERFTKAARDAVVQAQQEARTLGHGRIGTEHILLAMLSATDRPPAQVLAAMGLTYDEARAAVRRYVGTDDLDADALGTIGIDLGAVREKVEQVFGPGALDRPRGSRAPLGGHVPFAPRAKKVLELSLREAIRLKHNFIADSHILLGILREGEGVAMKVIVDAGIDTDALRTRITALLAAAS</sequence>
<dbReference type="RefSeq" id="WP_185050909.1">
    <property type="nucleotide sequence ID" value="NZ_BAABIX010000039.1"/>
</dbReference>
<evidence type="ECO:0000256" key="1">
    <source>
        <dbReference type="PROSITE-ProRule" id="PRU01251"/>
    </source>
</evidence>
<evidence type="ECO:0000313" key="4">
    <source>
        <dbReference type="Proteomes" id="UP000578449"/>
    </source>
</evidence>
<dbReference type="Gene3D" id="1.10.1780.10">
    <property type="entry name" value="Clp, N-terminal domain"/>
    <property type="match status" value="2"/>
</dbReference>